<evidence type="ECO:0000313" key="2">
    <source>
        <dbReference type="Proteomes" id="UP000028828"/>
    </source>
</evidence>
<keyword evidence="1" id="KW-0418">Kinase</keyword>
<reference evidence="1 2" key="1">
    <citation type="submission" date="2014-03" db="EMBL/GenBank/DDBJ databases">
        <authorList>
            <person name="Sibley D."/>
            <person name="Venepally P."/>
            <person name="Karamycheva S."/>
            <person name="Hadjithomas M."/>
            <person name="Khan A."/>
            <person name="Brunk B."/>
            <person name="Roos D."/>
            <person name="Caler E."/>
            <person name="Lorenzi H."/>
        </authorList>
    </citation>
    <scope>NUCLEOTIDE SEQUENCE [LARGE SCALE GENOMIC DNA]</scope>
    <source>
        <strain evidence="2">p89</strain>
    </source>
</reference>
<accession>A0A086JXL7</accession>
<evidence type="ECO:0000313" key="1">
    <source>
        <dbReference type="EMBL" id="KFG36885.1"/>
    </source>
</evidence>
<dbReference type="Proteomes" id="UP000028828">
    <property type="component" value="Unassembled WGS sequence"/>
</dbReference>
<keyword evidence="1" id="KW-0808">Transferase</keyword>
<feature type="non-terminal residue" evidence="1">
    <location>
        <position position="38"/>
    </location>
</feature>
<dbReference type="GO" id="GO:0004709">
    <property type="term" value="F:MAP kinase kinase kinase activity"/>
    <property type="evidence" value="ECO:0007669"/>
    <property type="project" value="UniProtKB-EC"/>
</dbReference>
<organism evidence="1 2">
    <name type="scientific">Toxoplasma gondii p89</name>
    <dbReference type="NCBI Taxonomy" id="943119"/>
    <lineage>
        <taxon>Eukaryota</taxon>
        <taxon>Sar</taxon>
        <taxon>Alveolata</taxon>
        <taxon>Apicomplexa</taxon>
        <taxon>Conoidasida</taxon>
        <taxon>Coccidia</taxon>
        <taxon>Eucoccidiorida</taxon>
        <taxon>Eimeriorina</taxon>
        <taxon>Sarcocystidae</taxon>
        <taxon>Toxoplasma</taxon>
    </lineage>
</organism>
<comment type="caution">
    <text evidence="1">The sequence shown here is derived from an EMBL/GenBank/DDBJ whole genome shotgun (WGS) entry which is preliminary data.</text>
</comment>
<dbReference type="EMBL" id="AEYI02001490">
    <property type="protein sequence ID" value="KFG36885.1"/>
    <property type="molecule type" value="Genomic_DNA"/>
</dbReference>
<name>A0A086JXL7_TOXGO</name>
<proteinExistence type="predicted"/>
<dbReference type="AlphaFoldDB" id="A0A086JXL7"/>
<dbReference type="EC" id="2.7.11.25" evidence="1"/>
<gene>
    <name evidence="1" type="ORF">TGP89_236240A</name>
</gene>
<dbReference type="VEuPathDB" id="ToxoDB:TGP89_236240A"/>
<protein>
    <submittedName>
        <fullName evidence="1">Tyrosine kinase-like (TKL) protein</fullName>
        <ecNumber evidence="1">2.7.11.25</ecNumber>
    </submittedName>
</protein>
<sequence length="38" mass="4562">MQTFKQFCTNWVAPALQFGQRQYVIGTRTLREERQLSE</sequence>